<comment type="function">
    <text evidence="7">This is one of the proteins that bind and probably mediate the attachment of the 5S RNA into the large ribosomal subunit, where it forms part of the central protuberance.</text>
</comment>
<dbReference type="Pfam" id="PF00861">
    <property type="entry name" value="Ribosomal_L18p"/>
    <property type="match status" value="1"/>
</dbReference>
<keyword evidence="9" id="KW-1185">Reference proteome</keyword>
<keyword evidence="5 7" id="KW-0687">Ribonucleoprotein</keyword>
<dbReference type="GO" id="GO:0008097">
    <property type="term" value="F:5S rRNA binding"/>
    <property type="evidence" value="ECO:0007669"/>
    <property type="project" value="TreeGrafter"/>
</dbReference>
<evidence type="ECO:0000256" key="1">
    <source>
        <dbReference type="ARBA" id="ARBA00007116"/>
    </source>
</evidence>
<dbReference type="InterPro" id="IPR057268">
    <property type="entry name" value="Ribosomal_L18"/>
</dbReference>
<dbReference type="RefSeq" id="WP_154458208.1">
    <property type="nucleotide sequence ID" value="NZ_VUMV01000005.1"/>
</dbReference>
<evidence type="ECO:0000256" key="3">
    <source>
        <dbReference type="ARBA" id="ARBA00022884"/>
    </source>
</evidence>
<dbReference type="InterPro" id="IPR004389">
    <property type="entry name" value="Ribosomal_uL18_bac-type"/>
</dbReference>
<name>A0A7X2TPZ2_9FIRM</name>
<organism evidence="8 9">
    <name type="scientific">Bilifractor porci</name>
    <dbReference type="NCBI Taxonomy" id="2606636"/>
    <lineage>
        <taxon>Bacteria</taxon>
        <taxon>Bacillati</taxon>
        <taxon>Bacillota</taxon>
        <taxon>Clostridia</taxon>
        <taxon>Lachnospirales</taxon>
        <taxon>Lachnospiraceae</taxon>
        <taxon>Bilifractor</taxon>
    </lineage>
</organism>
<dbReference type="HAMAP" id="MF_01337_B">
    <property type="entry name" value="Ribosomal_uL18_B"/>
    <property type="match status" value="1"/>
</dbReference>
<evidence type="ECO:0000256" key="5">
    <source>
        <dbReference type="ARBA" id="ARBA00023274"/>
    </source>
</evidence>
<keyword evidence="3 7" id="KW-0694">RNA-binding</keyword>
<evidence type="ECO:0000256" key="2">
    <source>
        <dbReference type="ARBA" id="ARBA00022730"/>
    </source>
</evidence>
<gene>
    <name evidence="7" type="primary">rplR</name>
    <name evidence="8" type="ORF">FYJ60_08240</name>
</gene>
<dbReference type="CDD" id="cd00432">
    <property type="entry name" value="Ribosomal_L18_L5e"/>
    <property type="match status" value="1"/>
</dbReference>
<comment type="caution">
    <text evidence="8">The sequence shown here is derived from an EMBL/GenBank/DDBJ whole genome shotgun (WGS) entry which is preliminary data.</text>
</comment>
<dbReference type="AlphaFoldDB" id="A0A7X2TPZ2"/>
<dbReference type="EMBL" id="VUMV01000005">
    <property type="protein sequence ID" value="MST82301.1"/>
    <property type="molecule type" value="Genomic_DNA"/>
</dbReference>
<dbReference type="InterPro" id="IPR005484">
    <property type="entry name" value="Ribosomal_uL18_bac/plant/anim"/>
</dbReference>
<dbReference type="FunFam" id="3.30.420.100:FF:000001">
    <property type="entry name" value="50S ribosomal protein L18"/>
    <property type="match status" value="1"/>
</dbReference>
<evidence type="ECO:0000313" key="8">
    <source>
        <dbReference type="EMBL" id="MST82301.1"/>
    </source>
</evidence>
<comment type="similarity">
    <text evidence="1 7">Belongs to the universal ribosomal protein uL18 family.</text>
</comment>
<evidence type="ECO:0000256" key="6">
    <source>
        <dbReference type="ARBA" id="ARBA00035197"/>
    </source>
</evidence>
<reference evidence="8 9" key="1">
    <citation type="submission" date="2019-08" db="EMBL/GenBank/DDBJ databases">
        <title>In-depth cultivation of the pig gut microbiome towards novel bacterial diversity and tailored functional studies.</title>
        <authorList>
            <person name="Wylensek D."/>
            <person name="Hitch T.C.A."/>
            <person name="Clavel T."/>
        </authorList>
    </citation>
    <scope>NUCLEOTIDE SEQUENCE [LARGE SCALE GENOMIC DNA]</scope>
    <source>
        <strain evidence="8 9">Oil+RF-744-WCA-WT-13</strain>
    </source>
</reference>
<evidence type="ECO:0000256" key="7">
    <source>
        <dbReference type="HAMAP-Rule" id="MF_01337"/>
    </source>
</evidence>
<dbReference type="PANTHER" id="PTHR12899">
    <property type="entry name" value="39S RIBOSOMAL PROTEIN L18, MITOCHONDRIAL"/>
    <property type="match status" value="1"/>
</dbReference>
<dbReference type="GO" id="GO:0022625">
    <property type="term" value="C:cytosolic large ribosomal subunit"/>
    <property type="evidence" value="ECO:0007669"/>
    <property type="project" value="TreeGrafter"/>
</dbReference>
<dbReference type="PANTHER" id="PTHR12899:SF3">
    <property type="entry name" value="LARGE RIBOSOMAL SUBUNIT PROTEIN UL18M"/>
    <property type="match status" value="1"/>
</dbReference>
<dbReference type="Proteomes" id="UP000466864">
    <property type="component" value="Unassembled WGS sequence"/>
</dbReference>
<keyword evidence="4 7" id="KW-0689">Ribosomal protein</keyword>
<dbReference type="Gene3D" id="3.30.420.100">
    <property type="match status" value="1"/>
</dbReference>
<proteinExistence type="inferred from homology"/>
<keyword evidence="2 7" id="KW-0699">rRNA-binding</keyword>
<dbReference type="GO" id="GO:0003735">
    <property type="term" value="F:structural constituent of ribosome"/>
    <property type="evidence" value="ECO:0007669"/>
    <property type="project" value="InterPro"/>
</dbReference>
<dbReference type="GO" id="GO:0006412">
    <property type="term" value="P:translation"/>
    <property type="evidence" value="ECO:0007669"/>
    <property type="project" value="UniProtKB-UniRule"/>
</dbReference>
<protein>
    <recommendedName>
        <fullName evidence="6 7">Large ribosomal subunit protein uL18</fullName>
    </recommendedName>
</protein>
<sequence>MIKKVSKAQVRQKKHRRMRNKIEGTAVRPRLCVFRSDKNMYAQIIDDSTGRTLVAANTLQKDVKANLEKTDDTEAAKYVGGVIGKKALEAGITEVVFDRSGYIYHGKVEALADAAREAGLKF</sequence>
<accession>A0A7X2TPZ2</accession>
<evidence type="ECO:0000256" key="4">
    <source>
        <dbReference type="ARBA" id="ARBA00022980"/>
    </source>
</evidence>
<dbReference type="NCBIfam" id="TIGR00060">
    <property type="entry name" value="L18_bact"/>
    <property type="match status" value="1"/>
</dbReference>
<comment type="subunit">
    <text evidence="7">Part of the 50S ribosomal subunit; part of the 5S rRNA/L5/L18/L25 subcomplex. Contacts the 5S and 23S rRNAs.</text>
</comment>
<evidence type="ECO:0000313" key="9">
    <source>
        <dbReference type="Proteomes" id="UP000466864"/>
    </source>
</evidence>
<dbReference type="SUPFAM" id="SSF53137">
    <property type="entry name" value="Translational machinery components"/>
    <property type="match status" value="1"/>
</dbReference>